<protein>
    <recommendedName>
        <fullName evidence="9">DoxX family protein</fullName>
    </recommendedName>
</protein>
<evidence type="ECO:0000256" key="2">
    <source>
        <dbReference type="ARBA" id="ARBA00022692"/>
    </source>
</evidence>
<keyword evidence="8" id="KW-1185">Reference proteome</keyword>
<feature type="transmembrane region" description="Helical" evidence="6">
    <location>
        <begin position="62"/>
        <end position="81"/>
    </location>
</feature>
<evidence type="ECO:0000256" key="3">
    <source>
        <dbReference type="ARBA" id="ARBA00022989"/>
    </source>
</evidence>
<feature type="region of interest" description="Disordered" evidence="5">
    <location>
        <begin position="1"/>
        <end position="28"/>
    </location>
</feature>
<evidence type="ECO:0000256" key="1">
    <source>
        <dbReference type="ARBA" id="ARBA00004141"/>
    </source>
</evidence>
<sequence>MSGKDTHTMTTDQPPDGSWRPPSSPAPAASELDELYAEAAIRFQRQERPLPTRVWPNRLRAACYWFLAAEFAVGAVTKFWPGPTFAGPAYSVKFADWGYPVWFRFVVGALEGICAVLLVVPGKRPRFLAAVILVLVLTGAVTTHLVNHDELYQSVAAPTHLVIMAVVGLANWPTDWRDLLRRSPRIPAAAGDAR</sequence>
<proteinExistence type="predicted"/>
<dbReference type="Proteomes" id="UP000649955">
    <property type="component" value="Unassembled WGS sequence"/>
</dbReference>
<feature type="transmembrane region" description="Helical" evidence="6">
    <location>
        <begin position="152"/>
        <end position="172"/>
    </location>
</feature>
<dbReference type="EMBL" id="BNAW01000012">
    <property type="protein sequence ID" value="GHG13681.1"/>
    <property type="molecule type" value="Genomic_DNA"/>
</dbReference>
<evidence type="ECO:0000256" key="5">
    <source>
        <dbReference type="SAM" id="MobiDB-lite"/>
    </source>
</evidence>
<gene>
    <name evidence="7" type="ORF">GCM10017567_34200</name>
</gene>
<name>A0ABQ3KC63_9PSEU</name>
<keyword evidence="2 6" id="KW-0812">Transmembrane</keyword>
<comment type="subcellular location">
    <subcellularLocation>
        <location evidence="1">Membrane</location>
        <topology evidence="1">Multi-pass membrane protein</topology>
    </subcellularLocation>
</comment>
<organism evidence="7 8">
    <name type="scientific">Amycolatopsis bullii</name>
    <dbReference type="NCBI Taxonomy" id="941987"/>
    <lineage>
        <taxon>Bacteria</taxon>
        <taxon>Bacillati</taxon>
        <taxon>Actinomycetota</taxon>
        <taxon>Actinomycetes</taxon>
        <taxon>Pseudonocardiales</taxon>
        <taxon>Pseudonocardiaceae</taxon>
        <taxon>Amycolatopsis</taxon>
    </lineage>
</organism>
<keyword evidence="3 6" id="KW-1133">Transmembrane helix</keyword>
<evidence type="ECO:0000256" key="6">
    <source>
        <dbReference type="SAM" id="Phobius"/>
    </source>
</evidence>
<feature type="transmembrane region" description="Helical" evidence="6">
    <location>
        <begin position="101"/>
        <end position="120"/>
    </location>
</feature>
<accession>A0ABQ3KC63</accession>
<evidence type="ECO:0000313" key="8">
    <source>
        <dbReference type="Proteomes" id="UP000649955"/>
    </source>
</evidence>
<evidence type="ECO:0008006" key="9">
    <source>
        <dbReference type="Google" id="ProtNLM"/>
    </source>
</evidence>
<reference evidence="8" key="1">
    <citation type="journal article" date="2019" name="Int. J. Syst. Evol. Microbiol.">
        <title>The Global Catalogue of Microorganisms (GCM) 10K type strain sequencing project: providing services to taxonomists for standard genome sequencing and annotation.</title>
        <authorList>
            <consortium name="The Broad Institute Genomics Platform"/>
            <consortium name="The Broad Institute Genome Sequencing Center for Infectious Disease"/>
            <person name="Wu L."/>
            <person name="Ma J."/>
        </authorList>
    </citation>
    <scope>NUCLEOTIDE SEQUENCE [LARGE SCALE GENOMIC DNA]</scope>
    <source>
        <strain evidence="8">CGMCC 4.7680</strain>
    </source>
</reference>
<comment type="caution">
    <text evidence="7">The sequence shown here is derived from an EMBL/GenBank/DDBJ whole genome shotgun (WGS) entry which is preliminary data.</text>
</comment>
<evidence type="ECO:0000313" key="7">
    <source>
        <dbReference type="EMBL" id="GHG13681.1"/>
    </source>
</evidence>
<feature type="transmembrane region" description="Helical" evidence="6">
    <location>
        <begin position="127"/>
        <end position="146"/>
    </location>
</feature>
<evidence type="ECO:0000256" key="4">
    <source>
        <dbReference type="ARBA" id="ARBA00023136"/>
    </source>
</evidence>
<dbReference type="InterPro" id="IPR032808">
    <property type="entry name" value="DoxX"/>
</dbReference>
<keyword evidence="4 6" id="KW-0472">Membrane</keyword>
<dbReference type="Pfam" id="PF13564">
    <property type="entry name" value="DoxX_2"/>
    <property type="match status" value="1"/>
</dbReference>